<evidence type="ECO:0000256" key="1">
    <source>
        <dbReference type="SAM" id="MobiDB-lite"/>
    </source>
</evidence>
<gene>
    <name evidence="2" type="primary">P0502H06.35</name>
</gene>
<proteinExistence type="predicted"/>
<reference evidence="3" key="1">
    <citation type="journal article" date="2005" name="Nature">
        <title>The map-based sequence of the rice genome.</title>
        <authorList>
            <consortium name="International rice genome sequencing project (IRGSP)"/>
            <person name="Matsumoto T."/>
            <person name="Wu J."/>
            <person name="Kanamori H."/>
            <person name="Katayose Y."/>
            <person name="Fujisawa M."/>
            <person name="Namiki N."/>
            <person name="Mizuno H."/>
            <person name="Yamamoto K."/>
            <person name="Antonio B.A."/>
            <person name="Baba T."/>
            <person name="Sakata K."/>
            <person name="Nagamura Y."/>
            <person name="Aoki H."/>
            <person name="Arikawa K."/>
            <person name="Arita K."/>
            <person name="Bito T."/>
            <person name="Chiden Y."/>
            <person name="Fujitsuka N."/>
            <person name="Fukunaka R."/>
            <person name="Hamada M."/>
            <person name="Harada C."/>
            <person name="Hayashi A."/>
            <person name="Hijishita S."/>
            <person name="Honda M."/>
            <person name="Hosokawa S."/>
            <person name="Ichikawa Y."/>
            <person name="Idonuma A."/>
            <person name="Iijima M."/>
            <person name="Ikeda M."/>
            <person name="Ikeno M."/>
            <person name="Ito K."/>
            <person name="Ito S."/>
            <person name="Ito T."/>
            <person name="Ito Y."/>
            <person name="Ito Y."/>
            <person name="Iwabuchi A."/>
            <person name="Kamiya K."/>
            <person name="Karasawa W."/>
            <person name="Kurita K."/>
            <person name="Katagiri S."/>
            <person name="Kikuta A."/>
            <person name="Kobayashi H."/>
            <person name="Kobayashi N."/>
            <person name="Machita K."/>
            <person name="Maehara T."/>
            <person name="Masukawa M."/>
            <person name="Mizubayashi T."/>
            <person name="Mukai Y."/>
            <person name="Nagasaki H."/>
            <person name="Nagata Y."/>
            <person name="Naito S."/>
            <person name="Nakashima M."/>
            <person name="Nakama Y."/>
            <person name="Nakamichi Y."/>
            <person name="Nakamura M."/>
            <person name="Meguro A."/>
            <person name="Negishi M."/>
            <person name="Ohta I."/>
            <person name="Ohta T."/>
            <person name="Okamoto M."/>
            <person name="Ono N."/>
            <person name="Saji S."/>
            <person name="Sakaguchi M."/>
            <person name="Sakai K."/>
            <person name="Shibata M."/>
            <person name="Shimokawa T."/>
            <person name="Song J."/>
            <person name="Takazaki Y."/>
            <person name="Terasawa K."/>
            <person name="Tsugane M."/>
            <person name="Tsuji K."/>
            <person name="Ueda S."/>
            <person name="Waki K."/>
            <person name="Yamagata H."/>
            <person name="Yamamoto M."/>
            <person name="Yamamoto S."/>
            <person name="Yamane H."/>
            <person name="Yoshiki S."/>
            <person name="Yoshihara R."/>
            <person name="Yukawa K."/>
            <person name="Zhong H."/>
            <person name="Yano M."/>
            <person name="Yuan Q."/>
            <person name="Ouyang S."/>
            <person name="Liu J."/>
            <person name="Jones K.M."/>
            <person name="Gansberger K."/>
            <person name="Moffat K."/>
            <person name="Hill J."/>
            <person name="Bera J."/>
            <person name="Fadrosh D."/>
            <person name="Jin S."/>
            <person name="Johri S."/>
            <person name="Kim M."/>
            <person name="Overton L."/>
            <person name="Reardon M."/>
            <person name="Tsitrin T."/>
            <person name="Vuong H."/>
            <person name="Weaver B."/>
            <person name="Ciecko A."/>
            <person name="Tallon L."/>
            <person name="Jackson J."/>
            <person name="Pai G."/>
            <person name="Aken S.V."/>
            <person name="Utterback T."/>
            <person name="Reidmuller S."/>
            <person name="Feldblyum T."/>
            <person name="Hsiao J."/>
            <person name="Zismann V."/>
            <person name="Iobst S."/>
            <person name="de Vazeille A.R."/>
            <person name="Buell C.R."/>
            <person name="Ying K."/>
            <person name="Li Y."/>
            <person name="Lu T."/>
            <person name="Huang Y."/>
            <person name="Zhao Q."/>
            <person name="Feng Q."/>
            <person name="Zhang L."/>
            <person name="Zhu J."/>
            <person name="Weng Q."/>
            <person name="Mu J."/>
            <person name="Lu Y."/>
            <person name="Fan D."/>
            <person name="Liu Y."/>
            <person name="Guan J."/>
            <person name="Zhang Y."/>
            <person name="Yu S."/>
            <person name="Liu X."/>
            <person name="Zhang Y."/>
            <person name="Hong G."/>
            <person name="Han B."/>
            <person name="Choisne N."/>
            <person name="Demange N."/>
            <person name="Orjeda G."/>
            <person name="Samain S."/>
            <person name="Cattolico L."/>
            <person name="Pelletier E."/>
            <person name="Couloux A."/>
            <person name="Segurens B."/>
            <person name="Wincker P."/>
            <person name="D'Hont A."/>
            <person name="Scarpelli C."/>
            <person name="Weissenbach J."/>
            <person name="Salanoubat M."/>
            <person name="Quetier F."/>
            <person name="Yu Y."/>
            <person name="Kim H.R."/>
            <person name="Rambo T."/>
            <person name="Currie J."/>
            <person name="Collura K."/>
            <person name="Luo M."/>
            <person name="Yang T."/>
            <person name="Ammiraju J.S.S."/>
            <person name="Engler F."/>
            <person name="Soderlund C."/>
            <person name="Wing R.A."/>
            <person name="Palmer L.E."/>
            <person name="de la Bastide M."/>
            <person name="Spiegel L."/>
            <person name="Nascimento L."/>
            <person name="Zutavern T."/>
            <person name="O'Shaughnessy A."/>
            <person name="Dike S."/>
            <person name="Dedhia N."/>
            <person name="Preston R."/>
            <person name="Balija V."/>
            <person name="McCombie W.R."/>
            <person name="Chow T."/>
            <person name="Chen H."/>
            <person name="Chung M."/>
            <person name="Chen C."/>
            <person name="Shaw J."/>
            <person name="Wu H."/>
            <person name="Hsiao K."/>
            <person name="Chao Y."/>
            <person name="Chu M."/>
            <person name="Cheng C."/>
            <person name="Hour A."/>
            <person name="Lee P."/>
            <person name="Lin S."/>
            <person name="Lin Y."/>
            <person name="Liou J."/>
            <person name="Liu S."/>
            <person name="Hsing Y."/>
            <person name="Raghuvanshi S."/>
            <person name="Mohanty A."/>
            <person name="Bharti A.K."/>
            <person name="Gaur A."/>
            <person name="Gupta V."/>
            <person name="Kumar D."/>
            <person name="Ravi V."/>
            <person name="Vij S."/>
            <person name="Kapur A."/>
            <person name="Khurana P."/>
            <person name="Khurana P."/>
            <person name="Khurana J.P."/>
            <person name="Tyagi A.K."/>
            <person name="Gaikwad K."/>
            <person name="Singh A."/>
            <person name="Dalal V."/>
            <person name="Srivastava S."/>
            <person name="Dixit A."/>
            <person name="Pal A.K."/>
            <person name="Ghazi I.A."/>
            <person name="Yadav M."/>
            <person name="Pandit A."/>
            <person name="Bhargava A."/>
            <person name="Sureshbabu K."/>
            <person name="Batra K."/>
            <person name="Sharma T.R."/>
            <person name="Mohapatra T."/>
            <person name="Singh N.K."/>
            <person name="Messing J."/>
            <person name="Nelson A.B."/>
            <person name="Fuks G."/>
            <person name="Kavchok S."/>
            <person name="Keizer G."/>
            <person name="Linton E."/>
            <person name="Llaca V."/>
            <person name="Song R."/>
            <person name="Tanyolac B."/>
            <person name="Young S."/>
            <person name="Ho-Il K."/>
            <person name="Hahn J.H."/>
            <person name="Sangsakoo G."/>
            <person name="Vanavichit A."/>
            <person name="de Mattos Luiz.A.T."/>
            <person name="Zimmer P.D."/>
            <person name="Malone G."/>
            <person name="Dellagostin O."/>
            <person name="de Oliveira A.C."/>
            <person name="Bevan M."/>
            <person name="Bancroft I."/>
            <person name="Minx P."/>
            <person name="Cordum H."/>
            <person name="Wilson R."/>
            <person name="Cheng Z."/>
            <person name="Jin W."/>
            <person name="Jiang J."/>
            <person name="Leong S.A."/>
            <person name="Iwama H."/>
            <person name="Gojobori T."/>
            <person name="Itoh T."/>
            <person name="Niimura Y."/>
            <person name="Fujii Y."/>
            <person name="Habara T."/>
            <person name="Sakai H."/>
            <person name="Sato Y."/>
            <person name="Wilson G."/>
            <person name="Kumar K."/>
            <person name="McCouch S."/>
            <person name="Juretic N."/>
            <person name="Hoen D."/>
            <person name="Wright S."/>
            <person name="Bruskiewich R."/>
            <person name="Bureau T."/>
            <person name="Miyao A."/>
            <person name="Hirochika H."/>
            <person name="Nishikawa T."/>
            <person name="Kadowaki K."/>
            <person name="Sugiura M."/>
            <person name="Burr B."/>
            <person name="Sasaki T."/>
        </authorList>
    </citation>
    <scope>NUCLEOTIDE SEQUENCE [LARGE SCALE GENOMIC DNA]</scope>
    <source>
        <strain evidence="3">cv. Nipponbare</strain>
    </source>
</reference>
<feature type="compositionally biased region" description="Basic residues" evidence="1">
    <location>
        <begin position="100"/>
        <end position="120"/>
    </location>
</feature>
<name>Q69XD1_ORYSJ</name>
<accession>Q69XD1</accession>
<reference evidence="3" key="2">
    <citation type="journal article" date="2008" name="Nucleic Acids Res.">
        <title>The rice annotation project database (RAP-DB): 2008 update.</title>
        <authorList>
            <consortium name="The rice annotation project (RAP)"/>
        </authorList>
    </citation>
    <scope>GENOME REANNOTATION</scope>
    <source>
        <strain evidence="3">cv. Nipponbare</strain>
    </source>
</reference>
<sequence>MAFNRMSERVDPIGCFGGVDSGARFRWRYEEAQEVRVAAVCAFCVEAELAAEIRVMPRRSGLSQDVQEAKVVWAARSRAAGDASLQAAHGGVVLGGVRRSSGRSLRRRRRRFPARNRRRTSVAGAPRWADGVRSRRRRRIGKKWRGHGF</sequence>
<dbReference type="Proteomes" id="UP000000763">
    <property type="component" value="Chromosome 6"/>
</dbReference>
<feature type="region of interest" description="Disordered" evidence="1">
    <location>
        <begin position="99"/>
        <end position="130"/>
    </location>
</feature>
<protein>
    <submittedName>
        <fullName evidence="2">Uncharacterized protein</fullName>
    </submittedName>
</protein>
<evidence type="ECO:0000313" key="3">
    <source>
        <dbReference type="Proteomes" id="UP000000763"/>
    </source>
</evidence>
<dbReference type="EMBL" id="AP003617">
    <property type="protein sequence ID" value="BAD32870.1"/>
    <property type="molecule type" value="Genomic_DNA"/>
</dbReference>
<dbReference type="AlphaFoldDB" id="Q69XD1"/>
<evidence type="ECO:0000313" key="2">
    <source>
        <dbReference type="EMBL" id="BAD32870.1"/>
    </source>
</evidence>
<organism evidence="2 3">
    <name type="scientific">Oryza sativa subsp. japonica</name>
    <name type="common">Rice</name>
    <dbReference type="NCBI Taxonomy" id="39947"/>
    <lineage>
        <taxon>Eukaryota</taxon>
        <taxon>Viridiplantae</taxon>
        <taxon>Streptophyta</taxon>
        <taxon>Embryophyta</taxon>
        <taxon>Tracheophyta</taxon>
        <taxon>Spermatophyta</taxon>
        <taxon>Magnoliopsida</taxon>
        <taxon>Liliopsida</taxon>
        <taxon>Poales</taxon>
        <taxon>Poaceae</taxon>
        <taxon>BOP clade</taxon>
        <taxon>Oryzoideae</taxon>
        <taxon>Oryzeae</taxon>
        <taxon>Oryzinae</taxon>
        <taxon>Oryza</taxon>
        <taxon>Oryza sativa</taxon>
    </lineage>
</organism>